<dbReference type="InterPro" id="IPR015854">
    <property type="entry name" value="ABC_transpr_LolD-like"/>
</dbReference>
<dbReference type="GO" id="GO:0022857">
    <property type="term" value="F:transmembrane transporter activity"/>
    <property type="evidence" value="ECO:0007669"/>
    <property type="project" value="TreeGrafter"/>
</dbReference>
<dbReference type="PANTHER" id="PTHR24220">
    <property type="entry name" value="IMPORT ATP-BINDING PROTEIN"/>
    <property type="match status" value="1"/>
</dbReference>
<dbReference type="GO" id="GO:0005524">
    <property type="term" value="F:ATP binding"/>
    <property type="evidence" value="ECO:0007669"/>
    <property type="project" value="UniProtKB-KW"/>
</dbReference>
<dbReference type="SUPFAM" id="SSF52540">
    <property type="entry name" value="P-loop containing nucleoside triphosphate hydrolases"/>
    <property type="match status" value="1"/>
</dbReference>
<sequence length="254" mass="26710">MAASHLADTIMADSIAKSADADAAEDAAARAATPTLQVERLGKTVSLPSGELTILDAIGFSIAKGDSVAIVGASGSGKSTLLSLMAGLDSPSSGRVLLDGEAISALDEDGRARVRSEKVGFVFQSFQLLPSLTALENVMLPLELRGDRDARVPAQAILAKVGLGQRLDHYPRQLSGGEQQRVALARAFVTRPSLLFADEPTGNLDTHTGQAIIELLFELNADAGTTLVLVTHDDHLAARCHRRLRLDSGRLVQG</sequence>
<name>A0AAU8MRS5_9GAMM</name>
<dbReference type="InterPro" id="IPR003593">
    <property type="entry name" value="AAA+_ATPase"/>
</dbReference>
<dbReference type="SMART" id="SM00382">
    <property type="entry name" value="AAA"/>
    <property type="match status" value="1"/>
</dbReference>
<dbReference type="PANTHER" id="PTHR24220:SF689">
    <property type="entry name" value="LIPOPROTEIN-RELEASING SYSTEM ATP-BINDING PROTEIN LOLD"/>
    <property type="match status" value="1"/>
</dbReference>
<evidence type="ECO:0000313" key="6">
    <source>
        <dbReference type="EMBL" id="XCO75818.1"/>
    </source>
</evidence>
<comment type="similarity">
    <text evidence="4">Belongs to the ABC transporter superfamily. Macrolide exporter (TC 3.A.1.122) family.</text>
</comment>
<dbReference type="PROSITE" id="PS00211">
    <property type="entry name" value="ABC_TRANSPORTER_1"/>
    <property type="match status" value="1"/>
</dbReference>
<dbReference type="InterPro" id="IPR017911">
    <property type="entry name" value="MacB-like_ATP-bd"/>
</dbReference>
<dbReference type="Gene3D" id="3.40.50.300">
    <property type="entry name" value="P-loop containing nucleotide triphosphate hydrolases"/>
    <property type="match status" value="1"/>
</dbReference>
<evidence type="ECO:0000256" key="4">
    <source>
        <dbReference type="ARBA" id="ARBA00038388"/>
    </source>
</evidence>
<keyword evidence="2" id="KW-0547">Nucleotide-binding</keyword>
<feature type="domain" description="ABC transporter" evidence="5">
    <location>
        <begin position="36"/>
        <end position="254"/>
    </location>
</feature>
<dbReference type="GO" id="GO:0016887">
    <property type="term" value="F:ATP hydrolysis activity"/>
    <property type="evidence" value="ECO:0007669"/>
    <property type="project" value="InterPro"/>
</dbReference>
<reference evidence="6" key="1">
    <citation type="submission" date="2024-06" db="EMBL/GenBank/DDBJ databases">
        <authorList>
            <person name="Li S."/>
        </authorList>
    </citation>
    <scope>NUCLEOTIDE SEQUENCE</scope>
    <source>
        <strain evidence="6">SR10</strain>
    </source>
</reference>
<proteinExistence type="inferred from homology"/>
<dbReference type="InterPro" id="IPR003439">
    <property type="entry name" value="ABC_transporter-like_ATP-bd"/>
</dbReference>
<dbReference type="GO" id="GO:0005886">
    <property type="term" value="C:plasma membrane"/>
    <property type="evidence" value="ECO:0007669"/>
    <property type="project" value="TreeGrafter"/>
</dbReference>
<organism evidence="6">
    <name type="scientific">Lysobacter firmicutimachus</name>
    <dbReference type="NCBI Taxonomy" id="1792846"/>
    <lineage>
        <taxon>Bacteria</taxon>
        <taxon>Pseudomonadati</taxon>
        <taxon>Pseudomonadota</taxon>
        <taxon>Gammaproteobacteria</taxon>
        <taxon>Lysobacterales</taxon>
        <taxon>Lysobacteraceae</taxon>
        <taxon>Lysobacter</taxon>
    </lineage>
</organism>
<dbReference type="AlphaFoldDB" id="A0AAU8MRS5"/>
<evidence type="ECO:0000256" key="3">
    <source>
        <dbReference type="ARBA" id="ARBA00022840"/>
    </source>
</evidence>
<dbReference type="RefSeq" id="WP_363799042.1">
    <property type="nucleotide sequence ID" value="NZ_CP159925.1"/>
</dbReference>
<dbReference type="GO" id="GO:1902495">
    <property type="term" value="C:transmembrane transporter complex"/>
    <property type="evidence" value="ECO:0007669"/>
    <property type="project" value="UniProtKB-ARBA"/>
</dbReference>
<gene>
    <name evidence="6" type="ORF">ABU614_03220</name>
</gene>
<keyword evidence="3 6" id="KW-0067">ATP-binding</keyword>
<evidence type="ECO:0000256" key="2">
    <source>
        <dbReference type="ARBA" id="ARBA00022741"/>
    </source>
</evidence>
<dbReference type="PROSITE" id="PS50893">
    <property type="entry name" value="ABC_TRANSPORTER_2"/>
    <property type="match status" value="1"/>
</dbReference>
<evidence type="ECO:0000256" key="1">
    <source>
        <dbReference type="ARBA" id="ARBA00022448"/>
    </source>
</evidence>
<dbReference type="InterPro" id="IPR017871">
    <property type="entry name" value="ABC_transporter-like_CS"/>
</dbReference>
<evidence type="ECO:0000259" key="5">
    <source>
        <dbReference type="PROSITE" id="PS50893"/>
    </source>
</evidence>
<dbReference type="EMBL" id="CP159925">
    <property type="protein sequence ID" value="XCO75818.1"/>
    <property type="molecule type" value="Genomic_DNA"/>
</dbReference>
<dbReference type="FunFam" id="3.40.50.300:FF:000032">
    <property type="entry name" value="Export ABC transporter ATP-binding protein"/>
    <property type="match status" value="1"/>
</dbReference>
<dbReference type="CDD" id="cd03255">
    <property type="entry name" value="ABC_MJ0796_LolCDE_FtsE"/>
    <property type="match status" value="1"/>
</dbReference>
<dbReference type="Pfam" id="PF00005">
    <property type="entry name" value="ABC_tran"/>
    <property type="match status" value="1"/>
</dbReference>
<dbReference type="InterPro" id="IPR027417">
    <property type="entry name" value="P-loop_NTPase"/>
</dbReference>
<keyword evidence="1" id="KW-0813">Transport</keyword>
<accession>A0AAU8MRS5</accession>
<protein>
    <submittedName>
        <fullName evidence="6">ABC transporter ATP-binding protein</fullName>
    </submittedName>
</protein>